<dbReference type="GO" id="GO:0004888">
    <property type="term" value="F:transmembrane signaling receptor activity"/>
    <property type="evidence" value="ECO:0007669"/>
    <property type="project" value="TreeGrafter"/>
</dbReference>
<feature type="region of interest" description="Disordered" evidence="6">
    <location>
        <begin position="416"/>
        <end position="435"/>
    </location>
</feature>
<evidence type="ECO:0000256" key="4">
    <source>
        <dbReference type="ARBA" id="ARBA00029447"/>
    </source>
</evidence>
<protein>
    <submittedName>
        <fullName evidence="10">Cache 3/Cache 2 fusion domain-containing protein</fullName>
    </submittedName>
</protein>
<evidence type="ECO:0000313" key="10">
    <source>
        <dbReference type="EMBL" id="XCJ78237.1"/>
    </source>
</evidence>
<dbReference type="GO" id="GO:0007165">
    <property type="term" value="P:signal transduction"/>
    <property type="evidence" value="ECO:0007669"/>
    <property type="project" value="UniProtKB-KW"/>
</dbReference>
<evidence type="ECO:0000256" key="6">
    <source>
        <dbReference type="SAM" id="MobiDB-lite"/>
    </source>
</evidence>
<proteinExistence type="inferred from homology"/>
<accession>A0AB74U4R0</accession>
<dbReference type="RefSeq" id="WP_353979252.1">
    <property type="nucleotide sequence ID" value="NZ_CP159578.1"/>
</dbReference>
<dbReference type="AlphaFoldDB" id="A0AB74U4R0"/>
<dbReference type="PROSITE" id="PS50885">
    <property type="entry name" value="HAMP"/>
    <property type="match status" value="1"/>
</dbReference>
<feature type="compositionally biased region" description="Polar residues" evidence="6">
    <location>
        <begin position="421"/>
        <end position="435"/>
    </location>
</feature>
<organism evidence="10">
    <name type="scientific">Salinicola endophyticus</name>
    <dbReference type="NCBI Taxonomy" id="1949083"/>
    <lineage>
        <taxon>Bacteria</taxon>
        <taxon>Pseudomonadati</taxon>
        <taxon>Pseudomonadota</taxon>
        <taxon>Gammaproteobacteria</taxon>
        <taxon>Oceanospirillales</taxon>
        <taxon>Halomonadaceae</taxon>
        <taxon>Salinicola</taxon>
    </lineage>
</organism>
<feature type="domain" description="HAMP" evidence="9">
    <location>
        <begin position="343"/>
        <end position="395"/>
    </location>
</feature>
<dbReference type="PANTHER" id="PTHR43531">
    <property type="entry name" value="PROTEIN ICFG"/>
    <property type="match status" value="1"/>
</dbReference>
<dbReference type="Gene3D" id="1.10.287.950">
    <property type="entry name" value="Methyl-accepting chemotaxis protein"/>
    <property type="match status" value="1"/>
</dbReference>
<dbReference type="CDD" id="cd18774">
    <property type="entry name" value="PDC2_HK_sensor"/>
    <property type="match status" value="1"/>
</dbReference>
<evidence type="ECO:0000259" key="8">
    <source>
        <dbReference type="PROSITE" id="PS50111"/>
    </source>
</evidence>
<evidence type="ECO:0000256" key="5">
    <source>
        <dbReference type="PROSITE-ProRule" id="PRU00284"/>
    </source>
</evidence>
<comment type="subcellular location">
    <subcellularLocation>
        <location evidence="1">Membrane</location>
    </subcellularLocation>
</comment>
<dbReference type="SUPFAM" id="SSF58104">
    <property type="entry name" value="Methyl-accepting chemotaxis protein (MCP) signaling domain"/>
    <property type="match status" value="1"/>
</dbReference>
<dbReference type="InterPro" id="IPR029151">
    <property type="entry name" value="Sensor-like_sf"/>
</dbReference>
<feature type="region of interest" description="Disordered" evidence="6">
    <location>
        <begin position="644"/>
        <end position="669"/>
    </location>
</feature>
<name>A0AB74U4R0_9GAMM</name>
<keyword evidence="2" id="KW-0488">Methylation</keyword>
<keyword evidence="7" id="KW-1133">Transmembrane helix</keyword>
<dbReference type="PANTHER" id="PTHR43531:SF14">
    <property type="entry name" value="METHYL-ACCEPTING CHEMOTAXIS PROTEIN I-RELATED"/>
    <property type="match status" value="1"/>
</dbReference>
<dbReference type="Pfam" id="PF00015">
    <property type="entry name" value="MCPsignal"/>
    <property type="match status" value="1"/>
</dbReference>
<evidence type="ECO:0000256" key="7">
    <source>
        <dbReference type="SAM" id="Phobius"/>
    </source>
</evidence>
<dbReference type="EMBL" id="CP159578">
    <property type="protein sequence ID" value="XCJ78237.1"/>
    <property type="molecule type" value="Genomic_DNA"/>
</dbReference>
<dbReference type="SMART" id="SM00283">
    <property type="entry name" value="MA"/>
    <property type="match status" value="1"/>
</dbReference>
<dbReference type="InterPro" id="IPR051310">
    <property type="entry name" value="MCP_chemotaxis"/>
</dbReference>
<gene>
    <name evidence="10" type="ORF">ABV408_12405</name>
</gene>
<evidence type="ECO:0000256" key="1">
    <source>
        <dbReference type="ARBA" id="ARBA00004370"/>
    </source>
</evidence>
<dbReference type="GO" id="GO:0006935">
    <property type="term" value="P:chemotaxis"/>
    <property type="evidence" value="ECO:0007669"/>
    <property type="project" value="TreeGrafter"/>
</dbReference>
<dbReference type="GO" id="GO:0005886">
    <property type="term" value="C:plasma membrane"/>
    <property type="evidence" value="ECO:0007669"/>
    <property type="project" value="TreeGrafter"/>
</dbReference>
<dbReference type="InterPro" id="IPR003660">
    <property type="entry name" value="HAMP_dom"/>
</dbReference>
<reference evidence="10" key="1">
    <citation type="submission" date="2024-06" db="EMBL/GenBank/DDBJ databases">
        <title>Complete genome of Salinicola endophyticus HNIBRBA4755.</title>
        <authorList>
            <person name="Shin S.Y."/>
            <person name="Kang H."/>
            <person name="Song J."/>
        </authorList>
    </citation>
    <scope>NUCLEOTIDE SEQUENCE</scope>
    <source>
        <strain evidence="10">HNIBRBA4755</strain>
    </source>
</reference>
<dbReference type="SUPFAM" id="SSF103190">
    <property type="entry name" value="Sensory domain-like"/>
    <property type="match status" value="1"/>
</dbReference>
<evidence type="ECO:0000259" key="9">
    <source>
        <dbReference type="PROSITE" id="PS50885"/>
    </source>
</evidence>
<feature type="region of interest" description="Disordered" evidence="6">
    <location>
        <begin position="444"/>
        <end position="471"/>
    </location>
</feature>
<dbReference type="PROSITE" id="PS50111">
    <property type="entry name" value="CHEMOTAXIS_TRANSDUC_2"/>
    <property type="match status" value="1"/>
</dbReference>
<keyword evidence="7" id="KW-0812">Transmembrane</keyword>
<dbReference type="Pfam" id="PF00672">
    <property type="entry name" value="HAMP"/>
    <property type="match status" value="1"/>
</dbReference>
<dbReference type="CDD" id="cd06225">
    <property type="entry name" value="HAMP"/>
    <property type="match status" value="1"/>
</dbReference>
<dbReference type="CDD" id="cd11386">
    <property type="entry name" value="MCP_signal"/>
    <property type="match status" value="1"/>
</dbReference>
<keyword evidence="7" id="KW-0472">Membrane</keyword>
<dbReference type="Gene3D" id="3.30.450.20">
    <property type="entry name" value="PAS domain"/>
    <property type="match status" value="1"/>
</dbReference>
<dbReference type="SMART" id="SM00304">
    <property type="entry name" value="HAMP"/>
    <property type="match status" value="1"/>
</dbReference>
<keyword evidence="3 5" id="KW-0807">Transducer</keyword>
<dbReference type="Pfam" id="PF17201">
    <property type="entry name" value="Cache_3-Cache_2"/>
    <property type="match status" value="1"/>
</dbReference>
<sequence length="669" mass="72148">MAAIRQRLRHAGIGTKLALIVGLLQVVVLLGLAFAMAQTSSSQLRKATEHELATQQASIADMLSLFDYSLQQQANRFLDIFADQYMGRFVLLPDQQVEVAGRQTPMLKDGLEVINDNTWKLDRFTEQTTAPATVFAREGDDFVRVATSLKDADGKRAMGTLLDRGSRSYASLMADKTYTGLATLFGTAYITKYQPIHDSDGKVIGALFVGVDISAEMEKVQSQIRGMKIGQQGYTMLIAAGGKRAGQVLAGGPYEGTDLRQGERAAVFAPLFDKASGELDYTANGEQRLLAFTRYPDWQWVIAGSVSMDEINAGVMAARDRFLLIAVGIAVLLSLLLYVIFKRLVSRPMQRTVELARALAEGDLSQRIDSRRRDEIGQLVLAMNGIGDGLERIVRQVRSAIEETDGHTQELAAGNADLSARTESQASSLEQTAASTEQLNATVRQNAERAQEGDAQASRTAEAAGDAQKTVDSTVEAMRRIDEMAKQIADVVGVIDSIAFQTNLLALNASVEAARAGEQGRGFAVVAQEVRSLAERCANSAREIKGLIGRTVEEVENGNLQAAEAGEQVAAIVSQIERISALMGEIRLASEEQSHGIEQINVAVSQIDETTQSNAALVRQSSRSTQQLSEQSRRLSETVALFRLRAGGGSDDSAPDAADTPALPGHTPT</sequence>
<dbReference type="InterPro" id="IPR004089">
    <property type="entry name" value="MCPsignal_dom"/>
</dbReference>
<evidence type="ECO:0000256" key="2">
    <source>
        <dbReference type="ARBA" id="ARBA00022481"/>
    </source>
</evidence>
<comment type="similarity">
    <text evidence="4">Belongs to the methyl-accepting chemotaxis (MCP) protein family.</text>
</comment>
<feature type="domain" description="Methyl-accepting transducer" evidence="8">
    <location>
        <begin position="400"/>
        <end position="629"/>
    </location>
</feature>
<feature type="compositionally biased region" description="Low complexity" evidence="6">
    <location>
        <begin position="651"/>
        <end position="669"/>
    </location>
</feature>
<evidence type="ECO:0000256" key="3">
    <source>
        <dbReference type="ARBA" id="ARBA00023224"/>
    </source>
</evidence>
<dbReference type="InterPro" id="IPR033462">
    <property type="entry name" value="Cache_3-Cache_2"/>
</dbReference>
<dbReference type="FunFam" id="1.10.287.950:FF:000001">
    <property type="entry name" value="Methyl-accepting chemotaxis sensory transducer"/>
    <property type="match status" value="1"/>
</dbReference>
<feature type="transmembrane region" description="Helical" evidence="7">
    <location>
        <begin position="322"/>
        <end position="341"/>
    </location>
</feature>